<proteinExistence type="predicted"/>
<comment type="caution">
    <text evidence="2">The sequence shown here is derived from an EMBL/GenBank/DDBJ whole genome shotgun (WGS) entry which is preliminary data.</text>
</comment>
<evidence type="ECO:0000313" key="3">
    <source>
        <dbReference type="Proteomes" id="UP000005025"/>
    </source>
</evidence>
<reference evidence="2 3" key="1">
    <citation type="submission" date="2011-09" db="EMBL/GenBank/DDBJ databases">
        <authorList>
            <person name="Weinstock G."/>
            <person name="Sodergren E."/>
            <person name="Clifton S."/>
            <person name="Fulton L."/>
            <person name="Fulton B."/>
            <person name="Courtney L."/>
            <person name="Fronick C."/>
            <person name="Harrison M."/>
            <person name="Strong C."/>
            <person name="Farmer C."/>
            <person name="Delahaunty K."/>
            <person name="Markovic C."/>
            <person name="Hall O."/>
            <person name="Minx P."/>
            <person name="Tomlinson C."/>
            <person name="Mitreva M."/>
            <person name="Hou S."/>
            <person name="Chen J."/>
            <person name="Wollam A."/>
            <person name="Pepin K.H."/>
            <person name="Johnson M."/>
            <person name="Bhonagiri V."/>
            <person name="Zhang X."/>
            <person name="Suruliraj S."/>
            <person name="Warren W."/>
            <person name="Chinwalla A."/>
            <person name="Mardis E.R."/>
            <person name="Wilson R.K."/>
        </authorList>
    </citation>
    <scope>NUCLEOTIDE SEQUENCE [LARGE SCALE GENOMIC DNA]</scope>
    <source>
        <strain evidence="2 3">F0435</strain>
    </source>
</reference>
<dbReference type="HOGENOM" id="CLU_114047_0_0_9"/>
<sequence>MMEKDVVIYPVILKTDNDYIFVRVPDLEGGYTQGNNIVDAIEMAEDLIGNLLEDKRDYPKPSEPNAVHLTKDEKLAYVSVDLAAFRRKYSPTIRKNVTIPEYLNNIAKEQKTNVSQVLTEALKTKFGV</sequence>
<dbReference type="PATRIC" id="fig|797516.3.peg.1216"/>
<feature type="domain" description="HicB-like antitoxin of toxin-antitoxin system" evidence="1">
    <location>
        <begin position="9"/>
        <end position="109"/>
    </location>
</feature>
<accession>H1LFI6</accession>
<dbReference type="EMBL" id="AGRJ01000130">
    <property type="protein sequence ID" value="EHO51738.1"/>
    <property type="molecule type" value="Genomic_DNA"/>
</dbReference>
<dbReference type="STRING" id="797516.HMPREF9104_01362"/>
<dbReference type="Pfam" id="PF15919">
    <property type="entry name" value="HicB_lk_antitox"/>
    <property type="match status" value="1"/>
</dbReference>
<dbReference type="Proteomes" id="UP000005025">
    <property type="component" value="Unassembled WGS sequence"/>
</dbReference>
<evidence type="ECO:0000313" key="2">
    <source>
        <dbReference type="EMBL" id="EHO51738.1"/>
    </source>
</evidence>
<evidence type="ECO:0000259" key="1">
    <source>
        <dbReference type="Pfam" id="PF15919"/>
    </source>
</evidence>
<dbReference type="Gene3D" id="3.30.160.250">
    <property type="match status" value="1"/>
</dbReference>
<protein>
    <submittedName>
        <fullName evidence="2">Toxin-antitoxin system, antitoxin component, HicB family</fullName>
    </submittedName>
</protein>
<dbReference type="InterPro" id="IPR035069">
    <property type="entry name" value="TTHA1013/TTHA0281-like"/>
</dbReference>
<dbReference type="InterPro" id="IPR031807">
    <property type="entry name" value="HicB-like"/>
</dbReference>
<gene>
    <name evidence="2" type="ORF">HMPREF9104_01362</name>
</gene>
<name>H1LFI6_9LACO</name>
<dbReference type="SUPFAM" id="SSF143100">
    <property type="entry name" value="TTHA1013/TTHA0281-like"/>
    <property type="match status" value="1"/>
</dbReference>
<dbReference type="AlphaFoldDB" id="H1LFI6"/>
<organism evidence="2 3">
    <name type="scientific">Lentilactobacillus kisonensis F0435</name>
    <dbReference type="NCBI Taxonomy" id="797516"/>
    <lineage>
        <taxon>Bacteria</taxon>
        <taxon>Bacillati</taxon>
        <taxon>Bacillota</taxon>
        <taxon>Bacilli</taxon>
        <taxon>Lactobacillales</taxon>
        <taxon>Lactobacillaceae</taxon>
        <taxon>Lentilactobacillus</taxon>
    </lineage>
</organism>